<proteinExistence type="predicted"/>
<comment type="pathway">
    <text evidence="1">Metabolic intermediate biosynthesis; chorismate biosynthesis; chorismate from D-erythrose 4-phosphate and phosphoenolpyruvate: step 4/7.</text>
</comment>
<feature type="domain" description="Shikimate dehydrogenase substrate binding N-terminal" evidence="3">
    <location>
        <begin position="7"/>
        <end position="88"/>
    </location>
</feature>
<dbReference type="GO" id="GO:0005829">
    <property type="term" value="C:cytosol"/>
    <property type="evidence" value="ECO:0007669"/>
    <property type="project" value="TreeGrafter"/>
</dbReference>
<dbReference type="AlphaFoldDB" id="A0A0R2JQ95"/>
<dbReference type="PANTHER" id="PTHR21089:SF1">
    <property type="entry name" value="BIFUNCTIONAL 3-DEHYDROQUINATE DEHYDRATASE_SHIKIMATE DEHYDROGENASE, CHLOROPLASTIC"/>
    <property type="match status" value="1"/>
</dbReference>
<dbReference type="SUPFAM" id="SSF51735">
    <property type="entry name" value="NAD(P)-binding Rossmann-fold domains"/>
    <property type="match status" value="1"/>
</dbReference>
<protein>
    <submittedName>
        <fullName evidence="4">Shikimate dehydrogenase</fullName>
    </submittedName>
</protein>
<dbReference type="CDD" id="cd01065">
    <property type="entry name" value="NAD_bind_Shikimate_DH"/>
    <property type="match status" value="1"/>
</dbReference>
<dbReference type="InterPro" id="IPR013708">
    <property type="entry name" value="Shikimate_DH-bd_N"/>
</dbReference>
<dbReference type="GO" id="GO:0009073">
    <property type="term" value="P:aromatic amino acid family biosynthetic process"/>
    <property type="evidence" value="ECO:0007669"/>
    <property type="project" value="UniProtKB-KW"/>
</dbReference>
<dbReference type="GO" id="GO:0009423">
    <property type="term" value="P:chorismate biosynthetic process"/>
    <property type="evidence" value="ECO:0007669"/>
    <property type="project" value="TreeGrafter"/>
</dbReference>
<sequence>MTQQYGLIGRQIQHSLSPKLQNAMFAQEHLDANYTLFDIESNYFETNITQLLSQLSGANVTMPYKQQIMPYLDDVSDRARETASVNTLYYDQRGRLIGDTTDGAGFWWAVAQLPLTQTINQVLLIGCGGAARSIMAAKPNEINLTVASRNSENFSRNQVVVDRLLQIPLQALSAISLADYDLIIDATPVGMFDETSILTTQQIAQIPKTGIVIDLKYNKKITPLMALAQQHVPAFNGLGMLVGQGGLSHELWTGYRPELSELMKVIDEG</sequence>
<organism evidence="4 5">
    <name type="scientific">Weissella minor</name>
    <dbReference type="NCBI Taxonomy" id="1620"/>
    <lineage>
        <taxon>Bacteria</taxon>
        <taxon>Bacillati</taxon>
        <taxon>Bacillota</taxon>
        <taxon>Bacilli</taxon>
        <taxon>Lactobacillales</taxon>
        <taxon>Lactobacillaceae</taxon>
        <taxon>Weissella</taxon>
    </lineage>
</organism>
<keyword evidence="2" id="KW-0028">Amino-acid biosynthesis</keyword>
<dbReference type="GO" id="GO:0050661">
    <property type="term" value="F:NADP binding"/>
    <property type="evidence" value="ECO:0007669"/>
    <property type="project" value="TreeGrafter"/>
</dbReference>
<comment type="caution">
    <text evidence="4">The sequence shown here is derived from an EMBL/GenBank/DDBJ whole genome shotgun (WGS) entry which is preliminary data.</text>
</comment>
<dbReference type="PATRIC" id="fig|1620.3.peg.172"/>
<dbReference type="Pfam" id="PF08501">
    <property type="entry name" value="Shikimate_dh_N"/>
    <property type="match status" value="1"/>
</dbReference>
<keyword evidence="2" id="KW-0057">Aromatic amino acid biosynthesis</keyword>
<dbReference type="EMBL" id="JQCD01000024">
    <property type="protein sequence ID" value="KRN76663.1"/>
    <property type="molecule type" value="Genomic_DNA"/>
</dbReference>
<dbReference type="GO" id="GO:0019632">
    <property type="term" value="P:shikimate metabolic process"/>
    <property type="evidence" value="ECO:0007669"/>
    <property type="project" value="TreeGrafter"/>
</dbReference>
<dbReference type="InterPro" id="IPR046346">
    <property type="entry name" value="Aminoacid_DH-like_N_sf"/>
</dbReference>
<dbReference type="STRING" id="1620.IV67_GL000167"/>
<dbReference type="RefSeq" id="WP_057787239.1">
    <property type="nucleotide sequence ID" value="NZ_JQCD01000024.1"/>
</dbReference>
<dbReference type="Gene3D" id="3.40.50.720">
    <property type="entry name" value="NAD(P)-binding Rossmann-like Domain"/>
    <property type="match status" value="1"/>
</dbReference>
<evidence type="ECO:0000313" key="4">
    <source>
        <dbReference type="EMBL" id="KRN76663.1"/>
    </source>
</evidence>
<accession>A0A0R2JQ95</accession>
<keyword evidence="5" id="KW-1185">Reference proteome</keyword>
<evidence type="ECO:0000259" key="3">
    <source>
        <dbReference type="Pfam" id="PF08501"/>
    </source>
</evidence>
<dbReference type="Gene3D" id="3.40.50.10860">
    <property type="entry name" value="Leucine Dehydrogenase, chain A, domain 1"/>
    <property type="match status" value="1"/>
</dbReference>
<reference evidence="4 5" key="1">
    <citation type="journal article" date="2015" name="Genome Announc.">
        <title>Expanding the biotechnology potential of lactobacilli through comparative genomics of 213 strains and associated genera.</title>
        <authorList>
            <person name="Sun Z."/>
            <person name="Harris H.M."/>
            <person name="McCann A."/>
            <person name="Guo C."/>
            <person name="Argimon S."/>
            <person name="Zhang W."/>
            <person name="Yang X."/>
            <person name="Jeffery I.B."/>
            <person name="Cooney J.C."/>
            <person name="Kagawa T.F."/>
            <person name="Liu W."/>
            <person name="Song Y."/>
            <person name="Salvetti E."/>
            <person name="Wrobel A."/>
            <person name="Rasinkangas P."/>
            <person name="Parkhill J."/>
            <person name="Rea M.C."/>
            <person name="O'Sullivan O."/>
            <person name="Ritari J."/>
            <person name="Douillard F.P."/>
            <person name="Paul Ross R."/>
            <person name="Yang R."/>
            <person name="Briner A.E."/>
            <person name="Felis G.E."/>
            <person name="de Vos W.M."/>
            <person name="Barrangou R."/>
            <person name="Klaenhammer T.R."/>
            <person name="Caufield P.W."/>
            <person name="Cui Y."/>
            <person name="Zhang H."/>
            <person name="O'Toole P.W."/>
        </authorList>
    </citation>
    <scope>NUCLEOTIDE SEQUENCE [LARGE SCALE GENOMIC DNA]</scope>
    <source>
        <strain evidence="4 5">DSM 20014</strain>
    </source>
</reference>
<dbReference type="SUPFAM" id="SSF53223">
    <property type="entry name" value="Aminoacid dehydrogenase-like, N-terminal domain"/>
    <property type="match status" value="1"/>
</dbReference>
<evidence type="ECO:0000256" key="1">
    <source>
        <dbReference type="ARBA" id="ARBA00004871"/>
    </source>
</evidence>
<dbReference type="InterPro" id="IPR022893">
    <property type="entry name" value="Shikimate_DH_fam"/>
</dbReference>
<gene>
    <name evidence="4" type="ORF">IV67_GL000167</name>
</gene>
<evidence type="ECO:0000313" key="5">
    <source>
        <dbReference type="Proteomes" id="UP000051673"/>
    </source>
</evidence>
<evidence type="ECO:0000256" key="2">
    <source>
        <dbReference type="ARBA" id="ARBA00023141"/>
    </source>
</evidence>
<dbReference type="Proteomes" id="UP000051673">
    <property type="component" value="Unassembled WGS sequence"/>
</dbReference>
<name>A0A0R2JQ95_9LACO</name>
<dbReference type="GO" id="GO:0004764">
    <property type="term" value="F:shikimate 3-dehydrogenase (NADP+) activity"/>
    <property type="evidence" value="ECO:0007669"/>
    <property type="project" value="InterPro"/>
</dbReference>
<dbReference type="InterPro" id="IPR036291">
    <property type="entry name" value="NAD(P)-bd_dom_sf"/>
</dbReference>
<dbReference type="PANTHER" id="PTHR21089">
    <property type="entry name" value="SHIKIMATE DEHYDROGENASE"/>
    <property type="match status" value="1"/>
</dbReference>